<feature type="region of interest" description="Disordered" evidence="1">
    <location>
        <begin position="502"/>
        <end position="553"/>
    </location>
</feature>
<dbReference type="OrthoDB" id="771136at2759"/>
<feature type="domain" description="Peptidase A1" evidence="4">
    <location>
        <begin position="72"/>
        <end position="404"/>
    </location>
</feature>
<feature type="region of interest" description="Disordered" evidence="1">
    <location>
        <begin position="431"/>
        <end position="453"/>
    </location>
</feature>
<dbReference type="EMBL" id="AQGS01000021">
    <property type="protein sequence ID" value="EPS45177.1"/>
    <property type="molecule type" value="Genomic_DNA"/>
</dbReference>
<evidence type="ECO:0000256" key="2">
    <source>
        <dbReference type="SAM" id="Phobius"/>
    </source>
</evidence>
<organism evidence="5 6">
    <name type="scientific">Dactylellina haptotyla (strain CBS 200.50)</name>
    <name type="common">Nematode-trapping fungus</name>
    <name type="synonym">Monacrosporium haptotylum</name>
    <dbReference type="NCBI Taxonomy" id="1284197"/>
    <lineage>
        <taxon>Eukaryota</taxon>
        <taxon>Fungi</taxon>
        <taxon>Dikarya</taxon>
        <taxon>Ascomycota</taxon>
        <taxon>Pezizomycotina</taxon>
        <taxon>Orbiliomycetes</taxon>
        <taxon>Orbiliales</taxon>
        <taxon>Orbiliaceae</taxon>
        <taxon>Dactylellina</taxon>
    </lineage>
</organism>
<feature type="compositionally biased region" description="Polar residues" evidence="1">
    <location>
        <begin position="431"/>
        <end position="441"/>
    </location>
</feature>
<keyword evidence="2" id="KW-0472">Membrane</keyword>
<reference evidence="5 6" key="1">
    <citation type="journal article" date="2013" name="PLoS Genet.">
        <title>Genomic mechanisms accounting for the adaptation to parasitism in nematode-trapping fungi.</title>
        <authorList>
            <person name="Meerupati T."/>
            <person name="Andersson K.M."/>
            <person name="Friman E."/>
            <person name="Kumar D."/>
            <person name="Tunlid A."/>
            <person name="Ahren D."/>
        </authorList>
    </citation>
    <scope>NUCLEOTIDE SEQUENCE [LARGE SCALE GENOMIC DNA]</scope>
    <source>
        <strain evidence="5 6">CBS 200.50</strain>
    </source>
</reference>
<evidence type="ECO:0000259" key="4">
    <source>
        <dbReference type="PROSITE" id="PS51767"/>
    </source>
</evidence>
<evidence type="ECO:0000256" key="3">
    <source>
        <dbReference type="SAM" id="SignalP"/>
    </source>
</evidence>
<dbReference type="InterPro" id="IPR021109">
    <property type="entry name" value="Peptidase_aspartic_dom_sf"/>
</dbReference>
<keyword evidence="3" id="KW-0732">Signal</keyword>
<dbReference type="SUPFAM" id="SSF50630">
    <property type="entry name" value="Acid proteases"/>
    <property type="match status" value="1"/>
</dbReference>
<keyword evidence="6" id="KW-1185">Reference proteome</keyword>
<dbReference type="PROSITE" id="PS51767">
    <property type="entry name" value="PEPTIDASE_A1"/>
    <property type="match status" value="1"/>
</dbReference>
<gene>
    <name evidence="5" type="ORF">H072_826</name>
</gene>
<dbReference type="Pfam" id="PF00026">
    <property type="entry name" value="Asp"/>
    <property type="match status" value="1"/>
</dbReference>
<accession>S8CBT4</accession>
<feature type="chain" id="PRO_5004549010" description="Peptidase A1 domain-containing protein" evidence="3">
    <location>
        <begin position="23"/>
        <end position="553"/>
    </location>
</feature>
<dbReference type="STRING" id="1284197.S8CBT4"/>
<name>S8CBT4_DACHA</name>
<dbReference type="AlphaFoldDB" id="S8CBT4"/>
<dbReference type="InterPro" id="IPR033121">
    <property type="entry name" value="PEPTIDASE_A1"/>
</dbReference>
<evidence type="ECO:0000313" key="5">
    <source>
        <dbReference type="EMBL" id="EPS45177.1"/>
    </source>
</evidence>
<dbReference type="Proteomes" id="UP000015100">
    <property type="component" value="Unassembled WGS sequence"/>
</dbReference>
<feature type="compositionally biased region" description="Basic and acidic residues" evidence="1">
    <location>
        <begin position="543"/>
        <end position="553"/>
    </location>
</feature>
<dbReference type="HOGENOM" id="CLU_036919_0_0_1"/>
<dbReference type="Gene3D" id="2.40.70.10">
    <property type="entry name" value="Acid Proteases"/>
    <property type="match status" value="2"/>
</dbReference>
<feature type="transmembrane region" description="Helical" evidence="2">
    <location>
        <begin position="461"/>
        <end position="485"/>
    </location>
</feature>
<evidence type="ECO:0000313" key="6">
    <source>
        <dbReference type="Proteomes" id="UP000015100"/>
    </source>
</evidence>
<reference evidence="6" key="2">
    <citation type="submission" date="2013-04" db="EMBL/GenBank/DDBJ databases">
        <title>Genomic mechanisms accounting for the adaptation to parasitism in nematode-trapping fungi.</title>
        <authorList>
            <person name="Ahren D.G."/>
        </authorList>
    </citation>
    <scope>NUCLEOTIDE SEQUENCE [LARGE SCALE GENOMIC DNA]</scope>
    <source>
        <strain evidence="6">CBS 200.50</strain>
    </source>
</reference>
<evidence type="ECO:0000256" key="1">
    <source>
        <dbReference type="SAM" id="MobiDB-lite"/>
    </source>
</evidence>
<keyword evidence="2" id="KW-0812">Transmembrane</keyword>
<comment type="caution">
    <text evidence="5">The sequence shown here is derived from an EMBL/GenBank/DDBJ whole genome shotgun (WGS) entry which is preliminary data.</text>
</comment>
<protein>
    <recommendedName>
        <fullName evidence="4">Peptidase A1 domain-containing protein</fullName>
    </recommendedName>
</protein>
<sequence length="553" mass="60725">MGTFYMLVGFSVAISIFHTLNSFIDVQNDQFSSTSWHFKRFYSISTNFQKRQTPNYVLLPTNYTYDDLDINLSTSLEFGTGSSRKTIKLKLTPQHVTWVPRLPESQTEFCNNQKYENECRFAGNSWYSPRAANRRTENNNFTFSETVDYNSTYGDWYEDTVTGGGASVSLQFGVAEHWRSAPALGLGVQDGNPNPERPNYLTALSQQARIGSQTCSFYNILDSDSPGEVIIGGVNRGNIFGKFQIWDNYDTGLLDTPMFRLVGGNNTANATVIEGPYKPPGAANRPAWIEIKEANIRLPSRVHEWITTTLNASRTDIGYYMPCNHQFDREAVLEIIWSEVTIRIPLTYITSPPTIARNVRDDNMCFVNLGDPPGESEYSCILGGPFFRAAYVVLAPADSFTAIAASKQNATSQDIVPLSGNVVAMLQSVSGSDAPMDSSNPESPPGASIPNTGQKSLSTGAIAGIAIGGAAVVLGGIGALIFLCIRRRRKWKTPPVIPLPEPGLEPLYGSDQDPTYRPISELSASFKHASNTSTPPMELPGSLDREPLTGRIQ</sequence>
<proteinExistence type="predicted"/>
<keyword evidence="2" id="KW-1133">Transmembrane helix</keyword>
<feature type="signal peptide" evidence="3">
    <location>
        <begin position="1"/>
        <end position="22"/>
    </location>
</feature>